<keyword evidence="5 10" id="KW-0418">Kinase</keyword>
<evidence type="ECO:0000259" key="9">
    <source>
        <dbReference type="PROSITE" id="PS50109"/>
    </source>
</evidence>
<keyword evidence="11" id="KW-1185">Reference proteome</keyword>
<dbReference type="Pfam" id="PF02518">
    <property type="entry name" value="HATPase_c"/>
    <property type="match status" value="1"/>
</dbReference>
<dbReference type="Proteomes" id="UP001589718">
    <property type="component" value="Unassembled WGS sequence"/>
</dbReference>
<evidence type="ECO:0000256" key="7">
    <source>
        <dbReference type="ARBA" id="ARBA00023012"/>
    </source>
</evidence>
<keyword evidence="4" id="KW-0812">Transmembrane</keyword>
<keyword evidence="3" id="KW-0808">Transferase</keyword>
<dbReference type="SMART" id="SM00387">
    <property type="entry name" value="HATPase_c"/>
    <property type="match status" value="1"/>
</dbReference>
<organism evidence="10 11">
    <name type="scientific">Streptomyces cremeus</name>
    <dbReference type="NCBI Taxonomy" id="66881"/>
    <lineage>
        <taxon>Bacteria</taxon>
        <taxon>Bacillati</taxon>
        <taxon>Actinomycetota</taxon>
        <taxon>Actinomycetes</taxon>
        <taxon>Kitasatosporales</taxon>
        <taxon>Streptomycetaceae</taxon>
        <taxon>Streptomyces</taxon>
    </lineage>
</organism>
<evidence type="ECO:0000256" key="8">
    <source>
        <dbReference type="ARBA" id="ARBA00023136"/>
    </source>
</evidence>
<evidence type="ECO:0000256" key="1">
    <source>
        <dbReference type="ARBA" id="ARBA00004651"/>
    </source>
</evidence>
<dbReference type="SUPFAM" id="SSF55874">
    <property type="entry name" value="ATPase domain of HSP90 chaperone/DNA topoisomerase II/histidine kinase"/>
    <property type="match status" value="1"/>
</dbReference>
<evidence type="ECO:0000256" key="2">
    <source>
        <dbReference type="ARBA" id="ARBA00022475"/>
    </source>
</evidence>
<gene>
    <name evidence="10" type="ORF">ACFFTU_29755</name>
</gene>
<evidence type="ECO:0000256" key="5">
    <source>
        <dbReference type="ARBA" id="ARBA00022777"/>
    </source>
</evidence>
<dbReference type="PROSITE" id="PS50109">
    <property type="entry name" value="HIS_KIN"/>
    <property type="match status" value="1"/>
</dbReference>
<dbReference type="PANTHER" id="PTHR24421:SF37">
    <property type="entry name" value="SENSOR HISTIDINE KINASE NARS"/>
    <property type="match status" value="1"/>
</dbReference>
<accession>A0ABV5PLP2</accession>
<dbReference type="GO" id="GO:0016301">
    <property type="term" value="F:kinase activity"/>
    <property type="evidence" value="ECO:0007669"/>
    <property type="project" value="UniProtKB-KW"/>
</dbReference>
<dbReference type="EMBL" id="JBHMCR010000019">
    <property type="protein sequence ID" value="MFB9524135.1"/>
    <property type="molecule type" value="Genomic_DNA"/>
</dbReference>
<dbReference type="Pfam" id="PF07730">
    <property type="entry name" value="HisKA_3"/>
    <property type="match status" value="1"/>
</dbReference>
<dbReference type="InterPro" id="IPR036890">
    <property type="entry name" value="HATPase_C_sf"/>
</dbReference>
<evidence type="ECO:0000256" key="6">
    <source>
        <dbReference type="ARBA" id="ARBA00022989"/>
    </source>
</evidence>
<reference evidence="10 11" key="1">
    <citation type="submission" date="2024-09" db="EMBL/GenBank/DDBJ databases">
        <authorList>
            <person name="Sun Q."/>
            <person name="Mori K."/>
        </authorList>
    </citation>
    <scope>NUCLEOTIDE SEQUENCE [LARGE SCALE GENOMIC DNA]</scope>
    <source>
        <strain evidence="10 11">JCM 4362</strain>
    </source>
</reference>
<dbReference type="InterPro" id="IPR011712">
    <property type="entry name" value="Sig_transdc_His_kin_sub3_dim/P"/>
</dbReference>
<sequence length="388" mass="41313">MGASTEQGTRAGEQPPALEQLVDTALGVYAEALREAGSPLVLRPELWHSCERQGREILTECLGALYGADEDVSRDAEFVSMALGVRRSHDEVSPVDSVHAARVLFDAAVTTMQEATAVLPAELALPRLMIAVRTLHRAISTRVGAAAIGYDSATLRGVGEVSNQRRHQLARDLHDHVGSSIGLALRCLDLYAMEQETGVHGSRDRLADARQALRDVFRLTRSLVSGLRANELHDNLKQEIDSYSAAASTGPVDVRTRIHGDETWLPERFRQEVFLVVREALRNAFAHAAAEHIDISVSVFPDAVHGVVADDGVGLPDALASADGAGHRARSASDGSGLIAMRQRVTGLGGTLELAGARGQGTEVRFRIPLAAEDAPAGAAGSAAERTV</sequence>
<dbReference type="InterPro" id="IPR050482">
    <property type="entry name" value="Sensor_HK_TwoCompSys"/>
</dbReference>
<evidence type="ECO:0000313" key="10">
    <source>
        <dbReference type="EMBL" id="MFB9524135.1"/>
    </source>
</evidence>
<keyword evidence="8" id="KW-0472">Membrane</keyword>
<dbReference type="RefSeq" id="WP_345218167.1">
    <property type="nucleotide sequence ID" value="NZ_BAAAXE010000001.1"/>
</dbReference>
<keyword evidence="6" id="KW-1133">Transmembrane helix</keyword>
<comment type="caution">
    <text evidence="10">The sequence shown here is derived from an EMBL/GenBank/DDBJ whole genome shotgun (WGS) entry which is preliminary data.</text>
</comment>
<dbReference type="InterPro" id="IPR003594">
    <property type="entry name" value="HATPase_dom"/>
</dbReference>
<comment type="subcellular location">
    <subcellularLocation>
        <location evidence="1">Cell membrane</location>
        <topology evidence="1">Multi-pass membrane protein</topology>
    </subcellularLocation>
</comment>
<proteinExistence type="predicted"/>
<evidence type="ECO:0000256" key="4">
    <source>
        <dbReference type="ARBA" id="ARBA00022692"/>
    </source>
</evidence>
<dbReference type="CDD" id="cd16917">
    <property type="entry name" value="HATPase_UhpB-NarQ-NarX-like"/>
    <property type="match status" value="1"/>
</dbReference>
<dbReference type="InterPro" id="IPR005467">
    <property type="entry name" value="His_kinase_dom"/>
</dbReference>
<evidence type="ECO:0000313" key="11">
    <source>
        <dbReference type="Proteomes" id="UP001589718"/>
    </source>
</evidence>
<keyword evidence="7" id="KW-0902">Two-component regulatory system</keyword>
<name>A0ABV5PLP2_STRCM</name>
<feature type="domain" description="Histidine kinase" evidence="9">
    <location>
        <begin position="276"/>
        <end position="372"/>
    </location>
</feature>
<dbReference type="PANTHER" id="PTHR24421">
    <property type="entry name" value="NITRATE/NITRITE SENSOR PROTEIN NARX-RELATED"/>
    <property type="match status" value="1"/>
</dbReference>
<dbReference type="Gene3D" id="3.30.565.10">
    <property type="entry name" value="Histidine kinase-like ATPase, C-terminal domain"/>
    <property type="match status" value="1"/>
</dbReference>
<evidence type="ECO:0000256" key="3">
    <source>
        <dbReference type="ARBA" id="ARBA00022679"/>
    </source>
</evidence>
<protein>
    <submittedName>
        <fullName evidence="10">Sensor histidine kinase</fullName>
    </submittedName>
</protein>
<keyword evidence="2" id="KW-1003">Cell membrane</keyword>